<reference evidence="1" key="1">
    <citation type="journal article" date="2024" name="J. Gen. Virol.">
        <title>Novel phages of Pseudomonas syringae unveil numerous potential auxiliary metabolic genes.</title>
        <authorList>
            <person name="Feltin C."/>
            <person name="Garneau J.R."/>
            <person name="Morris C.E."/>
            <person name="Berard A."/>
            <person name="Torres-Barcelo C."/>
        </authorList>
    </citation>
    <scope>NUCLEOTIDE SEQUENCE</scope>
</reference>
<evidence type="ECO:0000313" key="1">
    <source>
        <dbReference type="EMBL" id="XAI70539.1"/>
    </source>
</evidence>
<accession>A0AAU6W1T7</accession>
<organism evidence="1">
    <name type="scientific">Pseudomonas phage Touem01</name>
    <dbReference type="NCBI Taxonomy" id="3138548"/>
    <lineage>
        <taxon>Viruses</taxon>
    </lineage>
</organism>
<gene>
    <name evidence="1" type="ORF">Touem01_00010</name>
</gene>
<proteinExistence type="predicted"/>
<dbReference type="EMBL" id="PP179325">
    <property type="protein sequence ID" value="XAI70539.1"/>
    <property type="molecule type" value="Genomic_DNA"/>
</dbReference>
<sequence length="34" mass="4127">MKAALLVLTLADPIEHEMRVYLRHRWFGWSRSRS</sequence>
<name>A0AAU6W1T7_9VIRU</name>
<protein>
    <submittedName>
        <fullName evidence="1">Uncharacterized protein</fullName>
    </submittedName>
</protein>